<keyword evidence="1" id="KW-0472">Membrane</keyword>
<organism evidence="2 3">
    <name type="scientific">Flavobacterium rivuli WB 3.3-2 = DSM 21788</name>
    <dbReference type="NCBI Taxonomy" id="1121895"/>
    <lineage>
        <taxon>Bacteria</taxon>
        <taxon>Pseudomonadati</taxon>
        <taxon>Bacteroidota</taxon>
        <taxon>Flavobacteriia</taxon>
        <taxon>Flavobacteriales</taxon>
        <taxon>Flavobacteriaceae</taxon>
        <taxon>Flavobacterium</taxon>
    </lineage>
</organism>
<feature type="transmembrane region" description="Helical" evidence="1">
    <location>
        <begin position="16"/>
        <end position="35"/>
    </location>
</feature>
<evidence type="ECO:0000256" key="1">
    <source>
        <dbReference type="SAM" id="Phobius"/>
    </source>
</evidence>
<feature type="transmembrane region" description="Helical" evidence="1">
    <location>
        <begin position="94"/>
        <end position="115"/>
    </location>
</feature>
<dbReference type="STRING" id="1121895.GCA_000378485_02219"/>
<dbReference type="EMBL" id="JRLX01000005">
    <property type="protein sequence ID" value="KGO87299.1"/>
    <property type="molecule type" value="Genomic_DNA"/>
</dbReference>
<evidence type="ECO:0000313" key="2">
    <source>
        <dbReference type="EMBL" id="KGO87299.1"/>
    </source>
</evidence>
<feature type="transmembrane region" description="Helical" evidence="1">
    <location>
        <begin position="164"/>
        <end position="183"/>
    </location>
</feature>
<keyword evidence="3" id="KW-1185">Reference proteome</keyword>
<accession>A0A0A2M4V1</accession>
<evidence type="ECO:0008006" key="4">
    <source>
        <dbReference type="Google" id="ProtNLM"/>
    </source>
</evidence>
<dbReference type="RefSeq" id="WP_020213378.1">
    <property type="nucleotide sequence ID" value="NZ_JRLX01000005.1"/>
</dbReference>
<dbReference type="Pfam" id="PF14093">
    <property type="entry name" value="DUF4271"/>
    <property type="match status" value="1"/>
</dbReference>
<evidence type="ECO:0000313" key="3">
    <source>
        <dbReference type="Proteomes" id="UP000030152"/>
    </source>
</evidence>
<sequence length="220" mass="25772">MQYLVLQERIIGAKDWATLLFVFCFAVVAVNKSVFEARFAEFIKLGFSDKYTKIYKDTSNLLSWFTISFFFVQVISYSFLLQFVLSYFNLVKSGGISFIQLFTVVAFFILAKFLIEKIIATAFSIEEFSEQFNLHKVNYRAYIGLLLLPINVILFYNIAPTRILLYLILAIIIAATVISYLVSLRIYQKLILAKLFYFILYLCALEIAPYYFMYYWFTNS</sequence>
<proteinExistence type="predicted"/>
<gene>
    <name evidence="2" type="ORF">Q765_06430</name>
</gene>
<dbReference type="AlphaFoldDB" id="A0A0A2M4V1"/>
<protein>
    <recommendedName>
        <fullName evidence="4">DUF4271 domain-containing protein</fullName>
    </recommendedName>
</protein>
<dbReference type="InterPro" id="IPR025367">
    <property type="entry name" value="DUF4271"/>
</dbReference>
<feature type="transmembrane region" description="Helical" evidence="1">
    <location>
        <begin position="61"/>
        <end position="88"/>
    </location>
</feature>
<feature type="transmembrane region" description="Helical" evidence="1">
    <location>
        <begin position="139"/>
        <end position="158"/>
    </location>
</feature>
<feature type="transmembrane region" description="Helical" evidence="1">
    <location>
        <begin position="195"/>
        <end position="217"/>
    </location>
</feature>
<name>A0A0A2M4V1_9FLAO</name>
<reference evidence="2 3" key="1">
    <citation type="submission" date="2013-09" db="EMBL/GenBank/DDBJ databases">
        <authorList>
            <person name="Zeng Z."/>
            <person name="Chen C."/>
        </authorList>
    </citation>
    <scope>NUCLEOTIDE SEQUENCE [LARGE SCALE GENOMIC DNA]</scope>
    <source>
        <strain evidence="2 3">WB 3.3-2</strain>
    </source>
</reference>
<dbReference type="OrthoDB" id="1438590at2"/>
<comment type="caution">
    <text evidence="2">The sequence shown here is derived from an EMBL/GenBank/DDBJ whole genome shotgun (WGS) entry which is preliminary data.</text>
</comment>
<dbReference type="eggNOG" id="ENOG5032WIV">
    <property type="taxonomic scope" value="Bacteria"/>
</dbReference>
<keyword evidence="1" id="KW-1133">Transmembrane helix</keyword>
<dbReference type="Proteomes" id="UP000030152">
    <property type="component" value="Unassembled WGS sequence"/>
</dbReference>
<keyword evidence="1" id="KW-0812">Transmembrane</keyword>